<protein>
    <recommendedName>
        <fullName evidence="2">Arm-like repeat domain-containing protein</fullName>
    </recommendedName>
</protein>
<dbReference type="InterPro" id="IPR056251">
    <property type="entry name" value="Arm_rpt_dom"/>
</dbReference>
<evidence type="ECO:0000259" key="2">
    <source>
        <dbReference type="Pfam" id="PF23948"/>
    </source>
</evidence>
<reference evidence="3" key="1">
    <citation type="journal article" date="2020" name="Fungal Divers.">
        <title>Resolving the Mortierellaceae phylogeny through synthesis of multi-gene phylogenetics and phylogenomics.</title>
        <authorList>
            <person name="Vandepol N."/>
            <person name="Liber J."/>
            <person name="Desiro A."/>
            <person name="Na H."/>
            <person name="Kennedy M."/>
            <person name="Barry K."/>
            <person name="Grigoriev I.V."/>
            <person name="Miller A.N."/>
            <person name="O'Donnell K."/>
            <person name="Stajich J.E."/>
            <person name="Bonito G."/>
        </authorList>
    </citation>
    <scope>NUCLEOTIDE SEQUENCE</scope>
    <source>
        <strain evidence="3">NVP60</strain>
    </source>
</reference>
<feature type="domain" description="Arm-like repeat" evidence="2">
    <location>
        <begin position="140"/>
        <end position="230"/>
    </location>
</feature>
<feature type="non-terminal residue" evidence="3">
    <location>
        <position position="231"/>
    </location>
</feature>
<gene>
    <name evidence="3" type="ORF">BGZ97_002119</name>
</gene>
<dbReference type="AlphaFoldDB" id="A0A9P6UIR6"/>
<dbReference type="Pfam" id="PF23948">
    <property type="entry name" value="ARM_5"/>
    <property type="match status" value="1"/>
</dbReference>
<name>A0A9P6UIR6_9FUNG</name>
<keyword evidence="4" id="KW-1185">Reference proteome</keyword>
<comment type="caution">
    <text evidence="3">The sequence shown here is derived from an EMBL/GenBank/DDBJ whole genome shotgun (WGS) entry which is preliminary data.</text>
</comment>
<dbReference type="Proteomes" id="UP000823405">
    <property type="component" value="Unassembled WGS sequence"/>
</dbReference>
<evidence type="ECO:0000256" key="1">
    <source>
        <dbReference type="SAM" id="MobiDB-lite"/>
    </source>
</evidence>
<dbReference type="OrthoDB" id="2435592at2759"/>
<evidence type="ECO:0000313" key="4">
    <source>
        <dbReference type="Proteomes" id="UP000823405"/>
    </source>
</evidence>
<proteinExistence type="predicted"/>
<dbReference type="EMBL" id="JAAAIN010001454">
    <property type="protein sequence ID" value="KAG0302930.1"/>
    <property type="molecule type" value="Genomic_DNA"/>
</dbReference>
<organism evidence="3 4">
    <name type="scientific">Linnemannia gamsii</name>
    <dbReference type="NCBI Taxonomy" id="64522"/>
    <lineage>
        <taxon>Eukaryota</taxon>
        <taxon>Fungi</taxon>
        <taxon>Fungi incertae sedis</taxon>
        <taxon>Mucoromycota</taxon>
        <taxon>Mortierellomycotina</taxon>
        <taxon>Mortierellomycetes</taxon>
        <taxon>Mortierellales</taxon>
        <taxon>Mortierellaceae</taxon>
        <taxon>Linnemannia</taxon>
    </lineage>
</organism>
<accession>A0A9P6UIR6</accession>
<evidence type="ECO:0000313" key="3">
    <source>
        <dbReference type="EMBL" id="KAG0302930.1"/>
    </source>
</evidence>
<sequence>MPVSVGPSTKDLFPLPQVIPQQPVAPFAIKPHSSKGLTPLASITLQSTSTPLATDSKPKADAPPLPAPASGDRMNIFLQNVVAPSLKVPLPPPGVRLETTMQLAYCNKLLRIHLSPSLAVASITAGLDPSQQASVDALLQDKEEQNKVRELAIRIVKDFVADRVKDSEEIAEVVLLGPYLDQEYYRKLLNCFIAEFEAAKLLDIDLLQGLVQLVQCAGTDYLQPDDLVRML</sequence>
<feature type="region of interest" description="Disordered" evidence="1">
    <location>
        <begin position="49"/>
        <end position="69"/>
    </location>
</feature>